<comment type="similarity">
    <text evidence="7">Belongs to the PPase family.</text>
</comment>
<keyword evidence="3 7" id="KW-0479">Metal-binding</keyword>
<dbReference type="Gene3D" id="3.90.80.10">
    <property type="entry name" value="Inorganic pyrophosphatase"/>
    <property type="match status" value="1"/>
</dbReference>
<keyword evidence="2 7" id="KW-0963">Cytoplasm</keyword>
<reference evidence="9" key="1">
    <citation type="submission" date="2015-02" db="EMBL/GenBank/DDBJ databases">
        <authorList>
            <person name="Chooi Y.-H."/>
        </authorList>
    </citation>
    <scope>NUCLEOTIDE SEQUENCE [LARGE SCALE GENOMIC DNA]</scope>
    <source>
        <strain evidence="9">LAMA 915</strain>
    </source>
</reference>
<gene>
    <name evidence="7" type="primary">ppa</name>
    <name evidence="9" type="ORF">J121_1606</name>
</gene>
<dbReference type="PANTHER" id="PTHR10286">
    <property type="entry name" value="INORGANIC PYROPHOSPHATASE"/>
    <property type="match status" value="1"/>
</dbReference>
<feature type="binding site" evidence="7">
    <location>
        <position position="84"/>
    </location>
    <ligand>
        <name>substrate</name>
    </ligand>
</feature>
<feature type="binding site" evidence="7">
    <location>
        <position position="99"/>
    </location>
    <ligand>
        <name>Mg(2+)</name>
        <dbReference type="ChEBI" id="CHEBI:18420"/>
        <label>2</label>
    </ligand>
</feature>
<dbReference type="STRING" id="1306953.J121_1606"/>
<evidence type="ECO:0000256" key="3">
    <source>
        <dbReference type="ARBA" id="ARBA00022723"/>
    </source>
</evidence>
<feature type="binding site" evidence="7">
    <location>
        <position position="72"/>
    </location>
    <ligand>
        <name>substrate</name>
    </ligand>
</feature>
<feature type="binding site" evidence="7">
    <location>
        <position position="94"/>
    </location>
    <ligand>
        <name>Mg(2+)</name>
        <dbReference type="ChEBI" id="CHEBI:18420"/>
        <label>1</label>
    </ligand>
</feature>
<dbReference type="InterPro" id="IPR036649">
    <property type="entry name" value="Pyrophosphatase_sf"/>
</dbReference>
<evidence type="ECO:0000256" key="5">
    <source>
        <dbReference type="ARBA" id="ARBA00022842"/>
    </source>
</evidence>
<dbReference type="CDD" id="cd00412">
    <property type="entry name" value="pyrophosphatase"/>
    <property type="match status" value="1"/>
</dbReference>
<evidence type="ECO:0000256" key="8">
    <source>
        <dbReference type="SAM" id="MobiDB-lite"/>
    </source>
</evidence>
<dbReference type="InterPro" id="IPR008162">
    <property type="entry name" value="Pyrophosphatase"/>
</dbReference>
<evidence type="ECO:0000256" key="6">
    <source>
        <dbReference type="ARBA" id="ARBA00047820"/>
    </source>
</evidence>
<comment type="function">
    <text evidence="7">Catalyzes the hydrolysis of inorganic pyrophosphate (PPi) forming two phosphate ions.</text>
</comment>
<accession>A0A0L1KAT0</accession>
<dbReference type="AlphaFoldDB" id="A0A0L1KAT0"/>
<comment type="subcellular location">
    <subcellularLocation>
        <location evidence="7">Cytoplasm</location>
    </subcellularLocation>
</comment>
<feature type="region of interest" description="Disordered" evidence="8">
    <location>
        <begin position="1"/>
        <end position="40"/>
    </location>
</feature>
<name>A0A0L1KAT0_9SPHN</name>
<comment type="subunit">
    <text evidence="7">Homohexamer.</text>
</comment>
<comment type="caution">
    <text evidence="9">The sequence shown here is derived from an EMBL/GenBank/DDBJ whole genome shotgun (WGS) entry which is preliminary data.</text>
</comment>
<dbReference type="GO" id="GO:0000287">
    <property type="term" value="F:magnesium ion binding"/>
    <property type="evidence" value="ECO:0007669"/>
    <property type="project" value="UniProtKB-UniRule"/>
</dbReference>
<feature type="binding site" evidence="7">
    <location>
        <position position="99"/>
    </location>
    <ligand>
        <name>Mg(2+)</name>
        <dbReference type="ChEBI" id="CHEBI:18420"/>
        <label>1</label>
    </ligand>
</feature>
<sequence length="205" mass="22962">MPQYDGGAIGARKPFRREKSPANQRRQSMRIENIPTGDNPPESLNVIIEVPTGGEPVKYEFDKASGALFVDRILHTPMRYPANYGFVPHTLSPDGDPLDALVIARSPFIPGCVVRARPIGVLNLEDEHGGDEKLICVPVDTTFPYYSDIAETKDLPSIIFQQIEHFFTHYKDLESEKWVRIGNWGDAAEARQIVLESIERCNAAK</sequence>
<feature type="binding site" evidence="7">
    <location>
        <position position="170"/>
    </location>
    <ligand>
        <name>substrate</name>
    </ligand>
</feature>
<keyword evidence="4 7" id="KW-0378">Hydrolase</keyword>
<dbReference type="FunFam" id="3.90.80.10:FF:000003">
    <property type="entry name" value="Inorganic pyrophosphatase"/>
    <property type="match status" value="1"/>
</dbReference>
<evidence type="ECO:0000313" key="10">
    <source>
        <dbReference type="Proteomes" id="UP000037446"/>
    </source>
</evidence>
<dbReference type="Proteomes" id="UP000037446">
    <property type="component" value="Unassembled WGS sequence"/>
</dbReference>
<dbReference type="PATRIC" id="fig|1306953.7.peg.1649"/>
<dbReference type="NCBIfam" id="NF002317">
    <property type="entry name" value="PRK01250.1"/>
    <property type="match status" value="1"/>
</dbReference>
<feature type="binding site" evidence="7">
    <location>
        <position position="58"/>
    </location>
    <ligand>
        <name>substrate</name>
    </ligand>
</feature>
<comment type="cofactor">
    <cofactor evidence="1 7">
        <name>Mg(2+)</name>
        <dbReference type="ChEBI" id="CHEBI:18420"/>
    </cofactor>
</comment>
<evidence type="ECO:0000256" key="7">
    <source>
        <dbReference type="HAMAP-Rule" id="MF_00209"/>
    </source>
</evidence>
<dbReference type="GO" id="GO:0005737">
    <property type="term" value="C:cytoplasm"/>
    <property type="evidence" value="ECO:0007669"/>
    <property type="project" value="UniProtKB-SubCell"/>
</dbReference>
<dbReference type="HAMAP" id="MF_00209">
    <property type="entry name" value="Inorganic_PPase"/>
    <property type="match status" value="1"/>
</dbReference>
<comment type="catalytic activity">
    <reaction evidence="6 7">
        <text>diphosphate + H2O = 2 phosphate + H(+)</text>
        <dbReference type="Rhea" id="RHEA:24576"/>
        <dbReference type="ChEBI" id="CHEBI:15377"/>
        <dbReference type="ChEBI" id="CHEBI:15378"/>
        <dbReference type="ChEBI" id="CHEBI:33019"/>
        <dbReference type="ChEBI" id="CHEBI:43474"/>
        <dbReference type="EC" id="3.6.1.1"/>
    </reaction>
</comment>
<evidence type="ECO:0000256" key="2">
    <source>
        <dbReference type="ARBA" id="ARBA00022490"/>
    </source>
</evidence>
<dbReference type="Pfam" id="PF00719">
    <property type="entry name" value="Pyrophosphatase"/>
    <property type="match status" value="1"/>
</dbReference>
<feature type="binding site" evidence="7">
    <location>
        <position position="131"/>
    </location>
    <ligand>
        <name>Mg(2+)</name>
        <dbReference type="ChEBI" id="CHEBI:18420"/>
        <label>1</label>
    </ligand>
</feature>
<dbReference type="GO" id="GO:0006796">
    <property type="term" value="P:phosphate-containing compound metabolic process"/>
    <property type="evidence" value="ECO:0007669"/>
    <property type="project" value="InterPro"/>
</dbReference>
<dbReference type="EMBL" id="JYNE01000028">
    <property type="protein sequence ID" value="KNH00979.1"/>
    <property type="molecule type" value="Genomic_DNA"/>
</dbReference>
<organism evidence="9 10">
    <name type="scientific">Qipengyuania citrea LAMA 915</name>
    <dbReference type="NCBI Taxonomy" id="1306953"/>
    <lineage>
        <taxon>Bacteria</taxon>
        <taxon>Pseudomonadati</taxon>
        <taxon>Pseudomonadota</taxon>
        <taxon>Alphaproteobacteria</taxon>
        <taxon>Sphingomonadales</taxon>
        <taxon>Erythrobacteraceae</taxon>
        <taxon>Qipengyuania</taxon>
    </lineage>
</organism>
<dbReference type="EC" id="3.6.1.1" evidence="7"/>
<dbReference type="PROSITE" id="PS00387">
    <property type="entry name" value="PPASE"/>
    <property type="match status" value="1"/>
</dbReference>
<keyword evidence="5 7" id="KW-0460">Magnesium</keyword>
<proteinExistence type="inferred from homology"/>
<protein>
    <recommendedName>
        <fullName evidence="7">Inorganic pyrophosphatase</fullName>
        <ecNumber evidence="7">3.6.1.1</ecNumber>
    </recommendedName>
    <alternativeName>
        <fullName evidence="7">Pyrophosphate phospho-hydrolase</fullName>
        <shortName evidence="7">PPase</shortName>
    </alternativeName>
</protein>
<evidence type="ECO:0000256" key="1">
    <source>
        <dbReference type="ARBA" id="ARBA00001946"/>
    </source>
</evidence>
<dbReference type="SUPFAM" id="SSF50324">
    <property type="entry name" value="Inorganic pyrophosphatase"/>
    <property type="match status" value="1"/>
</dbReference>
<dbReference type="GO" id="GO:0004427">
    <property type="term" value="F:inorganic diphosphate phosphatase activity"/>
    <property type="evidence" value="ECO:0007669"/>
    <property type="project" value="UniProtKB-UniRule"/>
</dbReference>
<evidence type="ECO:0000313" key="9">
    <source>
        <dbReference type="EMBL" id="KNH00979.1"/>
    </source>
</evidence>
<evidence type="ECO:0000256" key="4">
    <source>
        <dbReference type="ARBA" id="ARBA00022801"/>
    </source>
</evidence>